<keyword evidence="2" id="KW-1185">Reference proteome</keyword>
<dbReference type="Pfam" id="PF01136">
    <property type="entry name" value="Peptidase_U32"/>
    <property type="match status" value="1"/>
</dbReference>
<dbReference type="GO" id="GO:0006508">
    <property type="term" value="P:proteolysis"/>
    <property type="evidence" value="ECO:0007669"/>
    <property type="project" value="UniProtKB-KW"/>
</dbReference>
<dbReference type="PANTHER" id="PTHR30217:SF10">
    <property type="entry name" value="23S RRNA 5-HYDROXYCYTIDINE C2501 SYNTHASE"/>
    <property type="match status" value="1"/>
</dbReference>
<dbReference type="SUPFAM" id="SSF51395">
    <property type="entry name" value="FMN-linked oxidoreductases"/>
    <property type="match status" value="1"/>
</dbReference>
<keyword evidence="1" id="KW-0645">Protease</keyword>
<dbReference type="EMBL" id="LJCR01000763">
    <property type="protein sequence ID" value="KPV51818.1"/>
    <property type="molecule type" value="Genomic_DNA"/>
</dbReference>
<comment type="caution">
    <text evidence="1">The sequence shown here is derived from an EMBL/GenBank/DDBJ whole genome shotgun (WGS) entry which is preliminary data.</text>
</comment>
<protein>
    <submittedName>
        <fullName evidence="1">Protease</fullName>
    </submittedName>
</protein>
<gene>
    <name evidence="1" type="ORF">SE17_19080</name>
</gene>
<reference evidence="1 2" key="1">
    <citation type="submission" date="2015-09" db="EMBL/GenBank/DDBJ databases">
        <title>Draft genome sequence of Kouleothrix aurantiaca JCM 19913.</title>
        <authorList>
            <person name="Hemp J."/>
        </authorList>
    </citation>
    <scope>NUCLEOTIDE SEQUENCE [LARGE SCALE GENOMIC DNA]</scope>
    <source>
        <strain evidence="1 2">COM-B</strain>
    </source>
</reference>
<dbReference type="AlphaFoldDB" id="A0A0P9DFA0"/>
<evidence type="ECO:0000313" key="1">
    <source>
        <dbReference type="EMBL" id="KPV51818.1"/>
    </source>
</evidence>
<proteinExistence type="predicted"/>
<dbReference type="InterPro" id="IPR001539">
    <property type="entry name" value="Peptidase_U32"/>
</dbReference>
<sequence length="308" mass="33515">MKHETKTFSKPEIMSPAGYWPQLRAAIEAGADAVYLGLTHFTARAKVGFTLEELPEVFRTLHARGVKGYVTFNTLVFEHELPEAARALAGIAAAGTDAIIVQDLGVARLARQIAPDLEIHGSTQMSITSAEGVALAQEQGVTRVVLARELSLDEIGAIRKQTDCELEMFVHGALCVSYSGQCFSSEAWGGRSANRGQCAQACRLPYELFVDGQHRPLGDARYLLSPGDLYALPLMPEIVQLGVSALKIEGRYKDENYVALTTAAYRKAVDEAWAGRPLSISRAEELQLEQVYSRGLGTFFVGGTNHQT</sequence>
<name>A0A0P9DFA0_9CHLR</name>
<dbReference type="Proteomes" id="UP000050509">
    <property type="component" value="Unassembled WGS sequence"/>
</dbReference>
<dbReference type="GO" id="GO:0008233">
    <property type="term" value="F:peptidase activity"/>
    <property type="evidence" value="ECO:0007669"/>
    <property type="project" value="UniProtKB-KW"/>
</dbReference>
<organism evidence="1 2">
    <name type="scientific">Kouleothrix aurantiaca</name>
    <dbReference type="NCBI Taxonomy" id="186479"/>
    <lineage>
        <taxon>Bacteria</taxon>
        <taxon>Bacillati</taxon>
        <taxon>Chloroflexota</taxon>
        <taxon>Chloroflexia</taxon>
        <taxon>Chloroflexales</taxon>
        <taxon>Roseiflexineae</taxon>
        <taxon>Roseiflexaceae</taxon>
        <taxon>Kouleothrix</taxon>
    </lineage>
</organism>
<dbReference type="PANTHER" id="PTHR30217">
    <property type="entry name" value="PEPTIDASE U32 FAMILY"/>
    <property type="match status" value="1"/>
</dbReference>
<feature type="non-terminal residue" evidence="1">
    <location>
        <position position="308"/>
    </location>
</feature>
<evidence type="ECO:0000313" key="2">
    <source>
        <dbReference type="Proteomes" id="UP000050509"/>
    </source>
</evidence>
<accession>A0A0P9DFA0</accession>
<keyword evidence="1" id="KW-0378">Hydrolase</keyword>
<dbReference type="InterPro" id="IPR051454">
    <property type="entry name" value="RNA/ubiquinone_mod_enzymes"/>
</dbReference>